<sequence length="65" mass="7797">MIRKKFLLLFEQIDTFEQFVASNITIDSVEVSTPYKQVGNSCMHNIRAILKRIPGYFFYKYWLED</sequence>
<keyword evidence="2" id="KW-1185">Reference proteome</keyword>
<reference evidence="1" key="1">
    <citation type="submission" date="2018-06" db="EMBL/GenBank/DDBJ databases">
        <authorList>
            <consortium name="Pathogen Informatics"/>
            <person name="Doyle S."/>
        </authorList>
    </citation>
    <scope>NUCLEOTIDE SEQUENCE [LARGE SCALE GENOMIC DNA]</scope>
    <source>
        <strain evidence="1">NCTC11063</strain>
    </source>
</reference>
<comment type="caution">
    <text evidence="1">The sequence shown here is derived from an EMBL/GenBank/DDBJ whole genome shotgun (WGS) entry which is preliminary data.</text>
</comment>
<dbReference type="AlphaFoldDB" id="A0A380LA44"/>
<gene>
    <name evidence="1" type="ORF">NCTC11063_01780</name>
</gene>
<name>A0A380LA44_9STRE</name>
<evidence type="ECO:0000313" key="1">
    <source>
        <dbReference type="EMBL" id="SUN81034.1"/>
    </source>
</evidence>
<organism evidence="1 2">
    <name type="scientific">Streptococcus milleri</name>
    <dbReference type="NCBI Taxonomy" id="33040"/>
    <lineage>
        <taxon>Bacteria</taxon>
        <taxon>Bacillati</taxon>
        <taxon>Bacillota</taxon>
        <taxon>Bacilli</taxon>
        <taxon>Lactobacillales</taxon>
        <taxon>Streptococcaceae</taxon>
        <taxon>Streptococcus</taxon>
    </lineage>
</organism>
<evidence type="ECO:0000313" key="2">
    <source>
        <dbReference type="Proteomes" id="UP000255236"/>
    </source>
</evidence>
<dbReference type="RefSeq" id="WP_003031133.1">
    <property type="nucleotide sequence ID" value="NZ_UHFT01000001.1"/>
</dbReference>
<proteinExistence type="predicted"/>
<dbReference type="EMBL" id="UHFT01000001">
    <property type="protein sequence ID" value="SUN81034.1"/>
    <property type="molecule type" value="Genomic_DNA"/>
</dbReference>
<dbReference type="GeneID" id="93964184"/>
<dbReference type="Proteomes" id="UP000255236">
    <property type="component" value="Unassembled WGS sequence"/>
</dbReference>
<accession>A0A380LA44</accession>
<protein>
    <submittedName>
        <fullName evidence="1">Uncharacterized protein</fullName>
    </submittedName>
</protein>